<accession>A0ABQ6GNF9</accession>
<name>A0ABQ6GNF9_9BACL</name>
<dbReference type="InterPro" id="IPR046335">
    <property type="entry name" value="LacI/GalR-like_sensor"/>
</dbReference>
<keyword evidence="2" id="KW-0238">DNA-binding</keyword>
<dbReference type="Gene3D" id="1.10.260.40">
    <property type="entry name" value="lambda repressor-like DNA-binding domains"/>
    <property type="match status" value="1"/>
</dbReference>
<dbReference type="InterPro" id="IPR028082">
    <property type="entry name" value="Peripla_BP_I"/>
</dbReference>
<comment type="caution">
    <text evidence="5">The sequence shown here is derived from an EMBL/GenBank/DDBJ whole genome shotgun (WGS) entry which is preliminary data.</text>
</comment>
<evidence type="ECO:0000256" key="3">
    <source>
        <dbReference type="ARBA" id="ARBA00023163"/>
    </source>
</evidence>
<dbReference type="PROSITE" id="PS50932">
    <property type="entry name" value="HTH_LACI_2"/>
    <property type="match status" value="1"/>
</dbReference>
<dbReference type="PANTHER" id="PTHR30146">
    <property type="entry name" value="LACI-RELATED TRANSCRIPTIONAL REPRESSOR"/>
    <property type="match status" value="1"/>
</dbReference>
<dbReference type="Gene3D" id="3.40.50.2300">
    <property type="match status" value="2"/>
</dbReference>
<gene>
    <name evidence="5" type="ORF">MU1_53310</name>
</gene>
<dbReference type="RefSeq" id="WP_284241797.1">
    <property type="nucleotide sequence ID" value="NZ_BSSQ01000024.1"/>
</dbReference>
<dbReference type="InterPro" id="IPR000843">
    <property type="entry name" value="HTH_LacI"/>
</dbReference>
<keyword evidence="6" id="KW-1185">Reference proteome</keyword>
<evidence type="ECO:0000256" key="1">
    <source>
        <dbReference type="ARBA" id="ARBA00023015"/>
    </source>
</evidence>
<dbReference type="EMBL" id="BSSQ01000024">
    <property type="protein sequence ID" value="GLX70983.1"/>
    <property type="molecule type" value="Genomic_DNA"/>
</dbReference>
<evidence type="ECO:0000313" key="6">
    <source>
        <dbReference type="Proteomes" id="UP001157114"/>
    </source>
</evidence>
<protein>
    <submittedName>
        <fullName evidence="5">LacI family transcriptional regulator</fullName>
    </submittedName>
</protein>
<dbReference type="InterPro" id="IPR010982">
    <property type="entry name" value="Lambda_DNA-bd_dom_sf"/>
</dbReference>
<evidence type="ECO:0000259" key="4">
    <source>
        <dbReference type="PROSITE" id="PS50932"/>
    </source>
</evidence>
<evidence type="ECO:0000256" key="2">
    <source>
        <dbReference type="ARBA" id="ARBA00023125"/>
    </source>
</evidence>
<evidence type="ECO:0000313" key="5">
    <source>
        <dbReference type="EMBL" id="GLX70983.1"/>
    </source>
</evidence>
<dbReference type="SMART" id="SM00354">
    <property type="entry name" value="HTH_LACI"/>
    <property type="match status" value="1"/>
</dbReference>
<proteinExistence type="predicted"/>
<dbReference type="SUPFAM" id="SSF53822">
    <property type="entry name" value="Periplasmic binding protein-like I"/>
    <property type="match status" value="1"/>
</dbReference>
<dbReference type="Pfam" id="PF13377">
    <property type="entry name" value="Peripla_BP_3"/>
    <property type="match status" value="1"/>
</dbReference>
<keyword evidence="3" id="KW-0804">Transcription</keyword>
<dbReference type="PANTHER" id="PTHR30146:SF109">
    <property type="entry name" value="HTH-TYPE TRANSCRIPTIONAL REGULATOR GALS"/>
    <property type="match status" value="1"/>
</dbReference>
<keyword evidence="1" id="KW-0805">Transcription regulation</keyword>
<sequence length="344" mass="38972">MPNRKQITLRTLADHLGLTVHTVSKALRGLPGMSEQTRKEVIDLAMKLGYRTKNQEQGMAVEHIPIYSSKSRRFAFIVPNTGMVYIHQSLYEGIQSRLAEFGHKLEMLFAPSDAVSDEAFNEWADKYSLLFTDGLFLTPMITAKTEEKLLSLPLPKVLLNYPPPAAQVDSVMWDVSSAVHQSVQYLLSRGHRRILYIGDIHLHRGFRLRWQAFREAMATAGLTVDEEHHLTDTGSPDTYTLKLTRMLERIKPTAIIAGIDHDLSWVYYGCSLIGRKIPVDYSIVGLEHSPNIRISDLTRPILPIKEVGFRGADRMLWRLANPNLPFEHIRLQGGFYDGATVLPL</sequence>
<organism evidence="5 6">
    <name type="scientific">Paenibacillus glycanilyticus</name>
    <dbReference type="NCBI Taxonomy" id="126569"/>
    <lineage>
        <taxon>Bacteria</taxon>
        <taxon>Bacillati</taxon>
        <taxon>Bacillota</taxon>
        <taxon>Bacilli</taxon>
        <taxon>Bacillales</taxon>
        <taxon>Paenibacillaceae</taxon>
        <taxon>Paenibacillus</taxon>
    </lineage>
</organism>
<feature type="domain" description="HTH lacI-type" evidence="4">
    <location>
        <begin position="7"/>
        <end position="61"/>
    </location>
</feature>
<dbReference type="CDD" id="cd01392">
    <property type="entry name" value="HTH_LacI"/>
    <property type="match status" value="1"/>
</dbReference>
<reference evidence="5 6" key="1">
    <citation type="submission" date="2023-03" db="EMBL/GenBank/DDBJ databases">
        <title>Draft genome sequence of the bacteria which degrade cell wall of Tricholomamatutake.</title>
        <authorList>
            <person name="Konishi Y."/>
            <person name="Fukuta Y."/>
            <person name="Shirasaka N."/>
        </authorList>
    </citation>
    <scope>NUCLEOTIDE SEQUENCE [LARGE SCALE GENOMIC DNA]</scope>
    <source>
        <strain evidence="6">mu1</strain>
    </source>
</reference>
<dbReference type="Proteomes" id="UP001157114">
    <property type="component" value="Unassembled WGS sequence"/>
</dbReference>
<dbReference type="SUPFAM" id="SSF47413">
    <property type="entry name" value="lambda repressor-like DNA-binding domains"/>
    <property type="match status" value="1"/>
</dbReference>